<organism evidence="2 3">
    <name type="scientific">Stentor coeruleus</name>
    <dbReference type="NCBI Taxonomy" id="5963"/>
    <lineage>
        <taxon>Eukaryota</taxon>
        <taxon>Sar</taxon>
        <taxon>Alveolata</taxon>
        <taxon>Ciliophora</taxon>
        <taxon>Postciliodesmatophora</taxon>
        <taxon>Heterotrichea</taxon>
        <taxon>Heterotrichida</taxon>
        <taxon>Stentoridae</taxon>
        <taxon>Stentor</taxon>
    </lineage>
</organism>
<comment type="caution">
    <text evidence="2">The sequence shown here is derived from an EMBL/GenBank/DDBJ whole genome shotgun (WGS) entry which is preliminary data.</text>
</comment>
<keyword evidence="1" id="KW-1133">Transmembrane helix</keyword>
<dbReference type="Proteomes" id="UP000187209">
    <property type="component" value="Unassembled WGS sequence"/>
</dbReference>
<evidence type="ECO:0000256" key="1">
    <source>
        <dbReference type="SAM" id="Phobius"/>
    </source>
</evidence>
<keyword evidence="1" id="KW-0472">Membrane</keyword>
<proteinExistence type="predicted"/>
<reference evidence="2 3" key="1">
    <citation type="submission" date="2016-11" db="EMBL/GenBank/DDBJ databases">
        <title>The macronuclear genome of Stentor coeruleus: a giant cell with tiny introns.</title>
        <authorList>
            <person name="Slabodnick M."/>
            <person name="Ruby J.G."/>
            <person name="Reiff S.B."/>
            <person name="Swart E.C."/>
            <person name="Gosai S."/>
            <person name="Prabakaran S."/>
            <person name="Witkowska E."/>
            <person name="Larue G.E."/>
            <person name="Fisher S."/>
            <person name="Freeman R.M."/>
            <person name="Gunawardena J."/>
            <person name="Chu W."/>
            <person name="Stover N.A."/>
            <person name="Gregory B.D."/>
            <person name="Nowacki M."/>
            <person name="Derisi J."/>
            <person name="Roy S.W."/>
            <person name="Marshall W.F."/>
            <person name="Sood P."/>
        </authorList>
    </citation>
    <scope>NUCLEOTIDE SEQUENCE [LARGE SCALE GENOMIC DNA]</scope>
    <source>
        <strain evidence="2">WM001</strain>
    </source>
</reference>
<accession>A0A1R2CI98</accession>
<feature type="transmembrane region" description="Helical" evidence="1">
    <location>
        <begin position="109"/>
        <end position="131"/>
    </location>
</feature>
<keyword evidence="1" id="KW-0812">Transmembrane</keyword>
<keyword evidence="3" id="KW-1185">Reference proteome</keyword>
<feature type="transmembrane region" description="Helical" evidence="1">
    <location>
        <begin position="159"/>
        <end position="182"/>
    </location>
</feature>
<protein>
    <recommendedName>
        <fullName evidence="4">MARVEL domain-containing protein</fullName>
    </recommendedName>
</protein>
<name>A0A1R2CI98_9CILI</name>
<evidence type="ECO:0000313" key="3">
    <source>
        <dbReference type="Proteomes" id="UP000187209"/>
    </source>
</evidence>
<feature type="transmembrane region" description="Helical" evidence="1">
    <location>
        <begin position="76"/>
        <end position="97"/>
    </location>
</feature>
<evidence type="ECO:0000313" key="2">
    <source>
        <dbReference type="EMBL" id="OMJ88680.1"/>
    </source>
</evidence>
<evidence type="ECO:0008006" key="4">
    <source>
        <dbReference type="Google" id="ProtNLM"/>
    </source>
</evidence>
<sequence length="186" mass="20746">MYFLILITGNLVLIIIILILSITSLTVSNWVSQGEGSENWSGSLLSKSNTFYTNLSCNSHNKHTCEGYMKLWKAGVIYLSFELLCITLMCVLVFVLLKAINKIKIKREFSIVLSIGSAFAHIFGFIVWFLIANPVFSDKCNVIFRDDPDANVCAKDGPVIGLSLLILHILSIVYTAIVWAHLQINS</sequence>
<feature type="transmembrane region" description="Helical" evidence="1">
    <location>
        <begin position="12"/>
        <end position="31"/>
    </location>
</feature>
<gene>
    <name evidence="2" type="ORF">SteCoe_9298</name>
</gene>
<dbReference type="AlphaFoldDB" id="A0A1R2CI98"/>
<dbReference type="EMBL" id="MPUH01000144">
    <property type="protein sequence ID" value="OMJ88680.1"/>
    <property type="molecule type" value="Genomic_DNA"/>
</dbReference>